<evidence type="ECO:0000256" key="3">
    <source>
        <dbReference type="ARBA" id="ARBA00022692"/>
    </source>
</evidence>
<evidence type="ECO:0000313" key="7">
    <source>
        <dbReference type="EMBL" id="PYH94081.1"/>
    </source>
</evidence>
<protein>
    <recommendedName>
        <fullName evidence="9">MFS general substrate transporter</fullName>
    </recommendedName>
</protein>
<dbReference type="Proteomes" id="UP000247810">
    <property type="component" value="Unassembled WGS sequence"/>
</dbReference>
<comment type="subcellular location">
    <subcellularLocation>
        <location evidence="1">Cell membrane</location>
        <topology evidence="1">Multi-pass membrane protein</topology>
    </subcellularLocation>
</comment>
<sequence>MSFYKRIESVWWDYTPKERREATIYIIGIIFYKLGLEAFNGSIITLATNRYDYDALCTDTAPKTFQRVGLMVGLNQACQCVGSILVAPLIRRYPARIILMGAVMLFAVFSAILLVMDACTGGAFAPAALHNDPQKEFHYYGHYNSDVMIPIYCASGLGYGMVELVRRIIPRDIVGGHIKRLRRLDALVHILYEVAGTAGAFCTALALIPRLGNNYAFLVTPIFFAFAALAWFFLGDELFKAEKASEPPGREPAYFRAALSGFLLFLESIWVGARILFSTRKFIWLLPGYSIALHAHRYLENAVAPAIARRYLGNAAWSQVMIGGSNLGELLGATFVAVFNNRVHTPIPWLRMDALMLLITWYLPFWRPRAHHLPDAFYAAASFIPISFGWAAGDVSLAAYIQATLARMENTERNVSPLGAVMAFLYSAYIVLYAVISPLLGNYIDRVYIETGGSGGGGDIHRAIRNVASIQFTVISVLVLVASFVPRGSLALNPWALEEEDLEEDWGTLGPMPSGASILSFQMK</sequence>
<evidence type="ECO:0008006" key="9">
    <source>
        <dbReference type="Google" id="ProtNLM"/>
    </source>
</evidence>
<dbReference type="PANTHER" id="PTHR23513">
    <property type="entry name" value="INTEGRAL MEMBRANE EFFLUX PROTEIN-RELATED"/>
    <property type="match status" value="1"/>
</dbReference>
<feature type="transmembrane region" description="Helical" evidence="6">
    <location>
        <begin position="421"/>
        <end position="444"/>
    </location>
</feature>
<feature type="transmembrane region" description="Helical" evidence="6">
    <location>
        <begin position="320"/>
        <end position="340"/>
    </location>
</feature>
<keyword evidence="8" id="KW-1185">Reference proteome</keyword>
<dbReference type="PANTHER" id="PTHR23513:SF6">
    <property type="entry name" value="MAJOR FACILITATOR SUPERFAMILY ASSOCIATED DOMAIN-CONTAINING PROTEIN"/>
    <property type="match status" value="1"/>
</dbReference>
<organism evidence="7 8">
    <name type="scientific">Aspergillus ellipticus CBS 707.79</name>
    <dbReference type="NCBI Taxonomy" id="1448320"/>
    <lineage>
        <taxon>Eukaryota</taxon>
        <taxon>Fungi</taxon>
        <taxon>Dikarya</taxon>
        <taxon>Ascomycota</taxon>
        <taxon>Pezizomycotina</taxon>
        <taxon>Eurotiomycetes</taxon>
        <taxon>Eurotiomycetidae</taxon>
        <taxon>Eurotiales</taxon>
        <taxon>Aspergillaceae</taxon>
        <taxon>Aspergillus</taxon>
        <taxon>Aspergillus subgen. Circumdati</taxon>
    </lineage>
</organism>
<evidence type="ECO:0000256" key="4">
    <source>
        <dbReference type="ARBA" id="ARBA00022989"/>
    </source>
</evidence>
<name>A0A319DA66_9EURO</name>
<feature type="transmembrane region" description="Helical" evidence="6">
    <location>
        <begin position="68"/>
        <end position="90"/>
    </location>
</feature>
<proteinExistence type="predicted"/>
<evidence type="ECO:0000256" key="6">
    <source>
        <dbReference type="SAM" id="Phobius"/>
    </source>
</evidence>
<dbReference type="Gene3D" id="1.20.1250.20">
    <property type="entry name" value="MFS general substrate transporter like domains"/>
    <property type="match status" value="1"/>
</dbReference>
<dbReference type="OrthoDB" id="5344169at2759"/>
<keyword evidence="4 6" id="KW-1133">Transmembrane helix</keyword>
<dbReference type="AlphaFoldDB" id="A0A319DA66"/>
<feature type="transmembrane region" description="Helical" evidence="6">
    <location>
        <begin position="464"/>
        <end position="485"/>
    </location>
</feature>
<evidence type="ECO:0000256" key="1">
    <source>
        <dbReference type="ARBA" id="ARBA00004651"/>
    </source>
</evidence>
<accession>A0A319DA66</accession>
<feature type="transmembrane region" description="Helical" evidence="6">
    <location>
        <begin position="254"/>
        <end position="276"/>
    </location>
</feature>
<dbReference type="GO" id="GO:0005886">
    <property type="term" value="C:plasma membrane"/>
    <property type="evidence" value="ECO:0007669"/>
    <property type="project" value="UniProtKB-SubCell"/>
</dbReference>
<dbReference type="VEuPathDB" id="FungiDB:BO71DRAFT_239991"/>
<feature type="transmembrane region" description="Helical" evidence="6">
    <location>
        <begin position="24"/>
        <end position="48"/>
    </location>
</feature>
<evidence type="ECO:0000313" key="8">
    <source>
        <dbReference type="Proteomes" id="UP000247810"/>
    </source>
</evidence>
<keyword evidence="5 6" id="KW-0472">Membrane</keyword>
<dbReference type="EMBL" id="KZ825879">
    <property type="protein sequence ID" value="PYH94081.1"/>
    <property type="molecule type" value="Genomic_DNA"/>
</dbReference>
<gene>
    <name evidence="7" type="ORF">BO71DRAFT_239991</name>
</gene>
<keyword evidence="3 6" id="KW-0812">Transmembrane</keyword>
<feature type="transmembrane region" description="Helical" evidence="6">
    <location>
        <begin position="377"/>
        <end position="401"/>
    </location>
</feature>
<dbReference type="InterPro" id="IPR036259">
    <property type="entry name" value="MFS_trans_sf"/>
</dbReference>
<feature type="transmembrane region" description="Helical" evidence="6">
    <location>
        <begin position="346"/>
        <end position="365"/>
    </location>
</feature>
<reference evidence="7 8" key="1">
    <citation type="submission" date="2018-02" db="EMBL/GenBank/DDBJ databases">
        <title>The genomes of Aspergillus section Nigri reveals drivers in fungal speciation.</title>
        <authorList>
            <consortium name="DOE Joint Genome Institute"/>
            <person name="Vesth T.C."/>
            <person name="Nybo J."/>
            <person name="Theobald S."/>
            <person name="Brandl J."/>
            <person name="Frisvad J.C."/>
            <person name="Nielsen K.F."/>
            <person name="Lyhne E.K."/>
            <person name="Kogle M.E."/>
            <person name="Kuo A."/>
            <person name="Riley R."/>
            <person name="Clum A."/>
            <person name="Nolan M."/>
            <person name="Lipzen A."/>
            <person name="Salamov A."/>
            <person name="Henrissat B."/>
            <person name="Wiebenga A."/>
            <person name="De vries R.P."/>
            <person name="Grigoriev I.V."/>
            <person name="Mortensen U.H."/>
            <person name="Andersen M.R."/>
            <person name="Baker S.E."/>
        </authorList>
    </citation>
    <scope>NUCLEOTIDE SEQUENCE [LARGE SCALE GENOMIC DNA]</scope>
    <source>
        <strain evidence="7 8">CBS 707.79</strain>
    </source>
</reference>
<feature type="transmembrane region" description="Helical" evidence="6">
    <location>
        <begin position="97"/>
        <end position="127"/>
    </location>
</feature>
<feature type="transmembrane region" description="Helical" evidence="6">
    <location>
        <begin position="147"/>
        <end position="165"/>
    </location>
</feature>
<evidence type="ECO:0000256" key="5">
    <source>
        <dbReference type="ARBA" id="ARBA00023136"/>
    </source>
</evidence>
<evidence type="ECO:0000256" key="2">
    <source>
        <dbReference type="ARBA" id="ARBA00022475"/>
    </source>
</evidence>
<keyword evidence="2" id="KW-1003">Cell membrane</keyword>
<feature type="transmembrane region" description="Helical" evidence="6">
    <location>
        <begin position="214"/>
        <end position="234"/>
    </location>
</feature>
<dbReference type="SUPFAM" id="SSF103473">
    <property type="entry name" value="MFS general substrate transporter"/>
    <property type="match status" value="1"/>
</dbReference>
<feature type="transmembrane region" description="Helical" evidence="6">
    <location>
        <begin position="186"/>
        <end position="208"/>
    </location>
</feature>